<gene>
    <name evidence="1" type="ORF">Q8A70_25290</name>
</gene>
<organism evidence="1 2">
    <name type="scientific">Dongia sedimenti</name>
    <dbReference type="NCBI Taxonomy" id="3064282"/>
    <lineage>
        <taxon>Bacteria</taxon>
        <taxon>Pseudomonadati</taxon>
        <taxon>Pseudomonadota</taxon>
        <taxon>Alphaproteobacteria</taxon>
        <taxon>Rhodospirillales</taxon>
        <taxon>Dongiaceae</taxon>
        <taxon>Dongia</taxon>
    </lineage>
</organism>
<reference evidence="2" key="1">
    <citation type="submission" date="2023-08" db="EMBL/GenBank/DDBJ databases">
        <title>Rhodospirillaceae gen. nov., a novel taxon isolated from the Yangtze River Yuezi River estuary sludge.</title>
        <authorList>
            <person name="Ruan L."/>
        </authorList>
    </citation>
    <scope>NUCLEOTIDE SEQUENCE [LARGE SCALE GENOMIC DNA]</scope>
    <source>
        <strain evidence="2">R-7</strain>
    </source>
</reference>
<evidence type="ECO:0000313" key="1">
    <source>
        <dbReference type="EMBL" id="MDQ7251026.1"/>
    </source>
</evidence>
<dbReference type="Proteomes" id="UP001230156">
    <property type="component" value="Unassembled WGS sequence"/>
</dbReference>
<comment type="caution">
    <text evidence="1">The sequence shown here is derived from an EMBL/GenBank/DDBJ whole genome shotgun (WGS) entry which is preliminary data.</text>
</comment>
<accession>A0ABU0YTJ2</accession>
<sequence>MRVAELGQDDVYTECPDCGRRFFHLGYNVLLRAGPDALVADYVARHVCQVCSRPGRPVRARGWIQPHVRSGAEGYRQRRQDDLITF</sequence>
<evidence type="ECO:0000313" key="2">
    <source>
        <dbReference type="Proteomes" id="UP001230156"/>
    </source>
</evidence>
<dbReference type="RefSeq" id="WP_379960988.1">
    <property type="nucleotide sequence ID" value="NZ_JAUYVI010000009.1"/>
</dbReference>
<dbReference type="EMBL" id="JAUYVI010000009">
    <property type="protein sequence ID" value="MDQ7251026.1"/>
    <property type="molecule type" value="Genomic_DNA"/>
</dbReference>
<name>A0ABU0YTJ2_9PROT</name>
<protein>
    <submittedName>
        <fullName evidence="1">Uncharacterized protein</fullName>
    </submittedName>
</protein>
<proteinExistence type="predicted"/>
<keyword evidence="2" id="KW-1185">Reference proteome</keyword>